<sequence>MTVGVLFHSEMTVGVLFYSEMTVGLLFYSEMTVGVLFYSEMTVGVLFHSEMTVGVLFHSEMTVGVLFHSEMTVGVLFHSEMTVGVLFYSEMTVGVLFHSEMTVGLLFYSEMTVGVLFHSEMTVGVLFHSEMTVGVLFYSEMTVGVLFHSEMTVGVLFHSEMTVGVLFHSEMTVGVLFHSEMTVGVLFHSEMTVGVLFHSEMTVGVLFHSEMTVGVLFHSEMTVGAIQDGEEVELWALNQGLTLLHDAKQKTSFLSARWRRGYNPDLAFVTSRHSNTFEKLVLDPVPRSQHRPLAIDIRPIIRPHIGKPIKRFNFRKANWAKFTSMLDAAINSINACPDNYETFKNHVWKSATASIPRSGRKQYIPCLTEQSKTLYSEYKQAYENDPFAEDTIEIGESLLSSIGSEKRDRWQELITGIDLTHNSKKAWKTIKKLNSESNTNTSIPETTPNKVAHQLLLNGKPNNKPRGYKKKLKEDTNKIMNESSTQFPPFSIEEVDAGIKTIKLGKAAGIDGITPEMIHHLGPRAREWITRLFNKCVITKKVPKVWKKTKVVALLKPGKDPKSPKSYRPISLLCVLYKLYERLIMTRISPIVDDQLSCDQAGFRPGRSCCGQVLNLTQFIEDGYENQLKTGAVFVDLTAAYDTVNHKALLFKVAKMIKNTTIIKVLESLLNNRQYFVEMNSKKSRWRLQKNGLPQGSVLAPMLFNIYTNDQPQFRNIRRFIYADDLCIATQSKTFEIIENRLTEALFILSCYYKQWFLNANPGKTQVCTFHLNNHQANRILRVKWENEELENTKFPIYLGVTLDRTLSFKEHMRKLKEKVASRNNLLRKLANSKWGTDPNTLKTTAVALCFSTAEYCAPVWAGSCHASAVDAELNQACRTITGNLKPTPLPAVYRMASIAPPAIRRDTLTRQERDKQLSGSRHPLYGHQQPPQRLKSRKSFATTNGLDGSNPAQHRLEQWEIWDRSTFHPTVPPPSESLPNGTSFKRNEWVALNRARAKVGRTQDNLHKWGLVPQPTCPCGEPIQTMDHILRECTLGPHCTDQDLLDANQSASQWCQWWHEKI</sequence>
<dbReference type="InterPro" id="IPR052560">
    <property type="entry name" value="RdDP_mobile_element"/>
</dbReference>
<dbReference type="InterPro" id="IPR043128">
    <property type="entry name" value="Rev_trsase/Diguanyl_cyclase"/>
</dbReference>
<dbReference type="Proteomes" id="UP001292094">
    <property type="component" value="Unassembled WGS sequence"/>
</dbReference>
<evidence type="ECO:0000313" key="3">
    <source>
        <dbReference type="EMBL" id="KAK4317519.1"/>
    </source>
</evidence>
<dbReference type="Gene3D" id="3.30.70.270">
    <property type="match status" value="1"/>
</dbReference>
<comment type="caution">
    <text evidence="3">The sequence shown here is derived from an EMBL/GenBank/DDBJ whole genome shotgun (WGS) entry which is preliminary data.</text>
</comment>
<organism evidence="3 4">
    <name type="scientific">Petrolisthes manimaculis</name>
    <dbReference type="NCBI Taxonomy" id="1843537"/>
    <lineage>
        <taxon>Eukaryota</taxon>
        <taxon>Metazoa</taxon>
        <taxon>Ecdysozoa</taxon>
        <taxon>Arthropoda</taxon>
        <taxon>Crustacea</taxon>
        <taxon>Multicrustacea</taxon>
        <taxon>Malacostraca</taxon>
        <taxon>Eumalacostraca</taxon>
        <taxon>Eucarida</taxon>
        <taxon>Decapoda</taxon>
        <taxon>Pleocyemata</taxon>
        <taxon>Anomura</taxon>
        <taxon>Galatheoidea</taxon>
        <taxon>Porcellanidae</taxon>
        <taxon>Petrolisthes</taxon>
    </lineage>
</organism>
<feature type="compositionally biased region" description="Basic and acidic residues" evidence="1">
    <location>
        <begin position="904"/>
        <end position="917"/>
    </location>
</feature>
<dbReference type="InterPro" id="IPR043502">
    <property type="entry name" value="DNA/RNA_pol_sf"/>
</dbReference>
<dbReference type="InterPro" id="IPR000477">
    <property type="entry name" value="RT_dom"/>
</dbReference>
<evidence type="ECO:0000259" key="2">
    <source>
        <dbReference type="PROSITE" id="PS50878"/>
    </source>
</evidence>
<dbReference type="AlphaFoldDB" id="A0AAE1Q169"/>
<dbReference type="PANTHER" id="PTHR36688">
    <property type="entry name" value="ENDO/EXONUCLEASE/PHOSPHATASE DOMAIN-CONTAINING PROTEIN"/>
    <property type="match status" value="1"/>
</dbReference>
<reference evidence="3" key="1">
    <citation type="submission" date="2023-11" db="EMBL/GenBank/DDBJ databases">
        <title>Genome assemblies of two species of porcelain crab, Petrolisthes cinctipes and Petrolisthes manimaculis (Anomura: Porcellanidae).</title>
        <authorList>
            <person name="Angst P."/>
        </authorList>
    </citation>
    <scope>NUCLEOTIDE SEQUENCE</scope>
    <source>
        <strain evidence="3">PB745_02</strain>
        <tissue evidence="3">Gill</tissue>
    </source>
</reference>
<accession>A0AAE1Q169</accession>
<feature type="region of interest" description="Disordered" evidence="1">
    <location>
        <begin position="904"/>
        <end position="937"/>
    </location>
</feature>
<proteinExistence type="predicted"/>
<evidence type="ECO:0000313" key="4">
    <source>
        <dbReference type="Proteomes" id="UP001292094"/>
    </source>
</evidence>
<feature type="domain" description="Reverse transcriptase" evidence="2">
    <location>
        <begin position="535"/>
        <end position="803"/>
    </location>
</feature>
<dbReference type="GO" id="GO:0071897">
    <property type="term" value="P:DNA biosynthetic process"/>
    <property type="evidence" value="ECO:0007669"/>
    <property type="project" value="UniProtKB-ARBA"/>
</dbReference>
<dbReference type="CDD" id="cd01650">
    <property type="entry name" value="RT_nLTR_like"/>
    <property type="match status" value="1"/>
</dbReference>
<keyword evidence="4" id="KW-1185">Reference proteome</keyword>
<name>A0AAE1Q169_9EUCA</name>
<dbReference type="EMBL" id="JAWZYT010000916">
    <property type="protein sequence ID" value="KAK4317519.1"/>
    <property type="molecule type" value="Genomic_DNA"/>
</dbReference>
<dbReference type="Pfam" id="PF00078">
    <property type="entry name" value="RVT_1"/>
    <property type="match status" value="1"/>
</dbReference>
<evidence type="ECO:0000256" key="1">
    <source>
        <dbReference type="SAM" id="MobiDB-lite"/>
    </source>
</evidence>
<protein>
    <recommendedName>
        <fullName evidence="2">Reverse transcriptase domain-containing protein</fullName>
    </recommendedName>
</protein>
<dbReference type="PANTHER" id="PTHR36688:SF1">
    <property type="entry name" value="ENDONUCLEASE_EXONUCLEASE_PHOSPHATASE DOMAIN-CONTAINING PROTEIN"/>
    <property type="match status" value="1"/>
</dbReference>
<dbReference type="SUPFAM" id="SSF56672">
    <property type="entry name" value="DNA/RNA polymerases"/>
    <property type="match status" value="1"/>
</dbReference>
<gene>
    <name evidence="3" type="ORF">Pmani_011410</name>
</gene>
<dbReference type="PROSITE" id="PS50878">
    <property type="entry name" value="RT_POL"/>
    <property type="match status" value="1"/>
</dbReference>